<dbReference type="PANTHER" id="PTHR35908:SF1">
    <property type="entry name" value="CONSERVED PROTEIN"/>
    <property type="match status" value="1"/>
</dbReference>
<protein>
    <recommendedName>
        <fullName evidence="1">Glyoxalase-like domain-containing protein</fullName>
    </recommendedName>
</protein>
<dbReference type="Gene3D" id="3.10.180.10">
    <property type="entry name" value="2,3-Dihydroxybiphenyl 1,2-Dioxygenase, domain 1"/>
    <property type="match status" value="1"/>
</dbReference>
<comment type="caution">
    <text evidence="2">The sequence shown here is derived from an EMBL/GenBank/DDBJ whole genome shotgun (WGS) entry which is preliminary data.</text>
</comment>
<dbReference type="InterPro" id="IPR029068">
    <property type="entry name" value="Glyas_Bleomycin-R_OHBP_Dase"/>
</dbReference>
<sequence length="144" mass="15927">MSTNAATPIQIVIDATDPLAQARFWADALHYEVEDTTDLINRVLEAGLATRDLIHEDGGRLYWNDLVGVGDPGKAGPRLLFQRNPTAKTGKNRLHLDLNVGNDRRDGEVERLQRLGGEVLYEIDEPGGHHVTMADPEGNEFCVQ</sequence>
<evidence type="ECO:0000313" key="3">
    <source>
        <dbReference type="Proteomes" id="UP000727993"/>
    </source>
</evidence>
<dbReference type="Pfam" id="PF18029">
    <property type="entry name" value="Glyoxalase_6"/>
    <property type="match status" value="1"/>
</dbReference>
<dbReference type="Proteomes" id="UP000727993">
    <property type="component" value="Unassembled WGS sequence"/>
</dbReference>
<reference evidence="2 3" key="1">
    <citation type="submission" date="2020-10" db="EMBL/GenBank/DDBJ databases">
        <title>Connecting structure to function with the recovery of over 1000 high-quality activated sludge metagenome-assembled genomes encoding full-length rRNA genes using long-read sequencing.</title>
        <authorList>
            <person name="Singleton C.M."/>
            <person name="Petriglieri F."/>
            <person name="Kristensen J.M."/>
            <person name="Kirkegaard R.H."/>
            <person name="Michaelsen T.Y."/>
            <person name="Andersen M.H."/>
            <person name="Karst S.M."/>
            <person name="Dueholm M.S."/>
            <person name="Nielsen P.H."/>
            <person name="Albertsen M."/>
        </authorList>
    </citation>
    <scope>NUCLEOTIDE SEQUENCE [LARGE SCALE GENOMIC DNA]</scope>
    <source>
        <strain evidence="2">Lyne_18-Q3-R50-59_MAXAC.006</strain>
    </source>
</reference>
<accession>A0A936TC99</accession>
<gene>
    <name evidence="2" type="ORF">IPN02_03770</name>
</gene>
<dbReference type="InterPro" id="IPR041581">
    <property type="entry name" value="Glyoxalase_6"/>
</dbReference>
<dbReference type="SUPFAM" id="SSF54593">
    <property type="entry name" value="Glyoxalase/Bleomycin resistance protein/Dihydroxybiphenyl dioxygenase"/>
    <property type="match status" value="1"/>
</dbReference>
<name>A0A936TC99_9ACTN</name>
<evidence type="ECO:0000259" key="1">
    <source>
        <dbReference type="Pfam" id="PF18029"/>
    </source>
</evidence>
<dbReference type="PANTHER" id="PTHR35908">
    <property type="entry name" value="HYPOTHETICAL FUSION PROTEIN"/>
    <property type="match status" value="1"/>
</dbReference>
<dbReference type="EMBL" id="JADJZA010000001">
    <property type="protein sequence ID" value="MBK9295993.1"/>
    <property type="molecule type" value="Genomic_DNA"/>
</dbReference>
<dbReference type="AlphaFoldDB" id="A0A936TC99"/>
<evidence type="ECO:0000313" key="2">
    <source>
        <dbReference type="EMBL" id="MBK9295993.1"/>
    </source>
</evidence>
<proteinExistence type="predicted"/>
<organism evidence="2 3">
    <name type="scientific">Candidatus Neomicrothrix subdominans</name>
    <dbReference type="NCBI Taxonomy" id="2954438"/>
    <lineage>
        <taxon>Bacteria</taxon>
        <taxon>Bacillati</taxon>
        <taxon>Actinomycetota</taxon>
        <taxon>Acidimicrobiia</taxon>
        <taxon>Acidimicrobiales</taxon>
        <taxon>Microthrixaceae</taxon>
        <taxon>Candidatus Neomicrothrix</taxon>
    </lineage>
</organism>
<feature type="domain" description="Glyoxalase-like" evidence="1">
    <location>
        <begin position="10"/>
        <end position="143"/>
    </location>
</feature>